<dbReference type="Pfam" id="PF02537">
    <property type="entry name" value="CRCB"/>
    <property type="match status" value="1"/>
</dbReference>
<comment type="function">
    <text evidence="12">Fluoride-specific ion channel. Important for reducing fluoride concentration in the cell, thus reducing its toxicity.</text>
</comment>
<dbReference type="Proteomes" id="UP000283474">
    <property type="component" value="Chromosome"/>
</dbReference>
<keyword evidence="8 12" id="KW-0472">Membrane</keyword>
<evidence type="ECO:0000256" key="8">
    <source>
        <dbReference type="ARBA" id="ARBA00023136"/>
    </source>
</evidence>
<feature type="transmembrane region" description="Helical" evidence="12">
    <location>
        <begin position="65"/>
        <end position="85"/>
    </location>
</feature>
<accession>A0A410GBS2</accession>
<reference evidence="13 14" key="1">
    <citation type="submission" date="2017-08" db="EMBL/GenBank/DDBJ databases">
        <authorList>
            <person name="Park S.-J."/>
            <person name="Kim H."/>
        </authorList>
    </citation>
    <scope>NUCLEOTIDE SEQUENCE [LARGE SCALE GENOMIC DNA]</scope>
    <source>
        <strain evidence="14">ye3</strain>
    </source>
</reference>
<evidence type="ECO:0000256" key="6">
    <source>
        <dbReference type="ARBA" id="ARBA00023053"/>
    </source>
</evidence>
<keyword evidence="12" id="KW-0813">Transport</keyword>
<keyword evidence="5 12" id="KW-1133">Transmembrane helix</keyword>
<dbReference type="HAMAP" id="MF_00454">
    <property type="entry name" value="FluC"/>
    <property type="match status" value="1"/>
</dbReference>
<feature type="transmembrane region" description="Helical" evidence="12">
    <location>
        <begin position="97"/>
        <end position="121"/>
    </location>
</feature>
<feature type="binding site" evidence="12">
    <location>
        <position position="77"/>
    </location>
    <ligand>
        <name>Na(+)</name>
        <dbReference type="ChEBI" id="CHEBI:29101"/>
        <note>structural</note>
    </ligand>
</feature>
<evidence type="ECO:0000256" key="11">
    <source>
        <dbReference type="ARBA" id="ARBA00035585"/>
    </source>
</evidence>
<evidence type="ECO:0000256" key="2">
    <source>
        <dbReference type="ARBA" id="ARBA00022475"/>
    </source>
</evidence>
<comment type="similarity">
    <text evidence="10 12">Belongs to the fluoride channel Fluc/FEX (TC 1.A.43) family.</text>
</comment>
<dbReference type="PANTHER" id="PTHR28259">
    <property type="entry name" value="FLUORIDE EXPORT PROTEIN 1-RELATED"/>
    <property type="match status" value="1"/>
</dbReference>
<proteinExistence type="inferred from homology"/>
<dbReference type="EMBL" id="CP022987">
    <property type="protein sequence ID" value="QAA93756.1"/>
    <property type="molecule type" value="Genomic_DNA"/>
</dbReference>
<dbReference type="GO" id="GO:0005886">
    <property type="term" value="C:plasma membrane"/>
    <property type="evidence" value="ECO:0007669"/>
    <property type="project" value="UniProtKB-SubCell"/>
</dbReference>
<dbReference type="GO" id="GO:0062054">
    <property type="term" value="F:fluoride channel activity"/>
    <property type="evidence" value="ECO:0007669"/>
    <property type="project" value="UniProtKB-UniRule"/>
</dbReference>
<keyword evidence="2 12" id="KW-1003">Cell membrane</keyword>
<dbReference type="InterPro" id="IPR003691">
    <property type="entry name" value="FluC"/>
</dbReference>
<evidence type="ECO:0000256" key="4">
    <source>
        <dbReference type="ARBA" id="ARBA00022692"/>
    </source>
</evidence>
<evidence type="ECO:0000256" key="12">
    <source>
        <dbReference type="HAMAP-Rule" id="MF_00454"/>
    </source>
</evidence>
<evidence type="ECO:0000256" key="3">
    <source>
        <dbReference type="ARBA" id="ARBA00022519"/>
    </source>
</evidence>
<evidence type="ECO:0000256" key="7">
    <source>
        <dbReference type="ARBA" id="ARBA00023065"/>
    </source>
</evidence>
<comment type="subcellular location">
    <subcellularLocation>
        <location evidence="1 12">Cell membrane</location>
        <topology evidence="1 12">Multi-pass membrane protein</topology>
    </subcellularLocation>
</comment>
<evidence type="ECO:0000256" key="9">
    <source>
        <dbReference type="ARBA" id="ARBA00023303"/>
    </source>
</evidence>
<evidence type="ECO:0000256" key="5">
    <source>
        <dbReference type="ARBA" id="ARBA00022989"/>
    </source>
</evidence>
<sequence length="130" mass="13585">MFSLPHLLAVAGGASIGALCRWGLDFWLDRGSSSLPWGTLGANLVGGYLVGLVLGWLSLNPDLPVWLRLMLVTGFLGGLTTFSTFSAEAFGMLERGAYATALGYVGLSLLGSLGLTALGFATVRMIRSGM</sequence>
<organism evidence="13 14">
    <name type="scientific">Pollutimonas thiosulfatoxidans</name>
    <dbReference type="NCBI Taxonomy" id="2028345"/>
    <lineage>
        <taxon>Bacteria</taxon>
        <taxon>Pseudomonadati</taxon>
        <taxon>Pseudomonadota</taxon>
        <taxon>Betaproteobacteria</taxon>
        <taxon>Burkholderiales</taxon>
        <taxon>Alcaligenaceae</taxon>
        <taxon>Pollutimonas</taxon>
    </lineage>
</organism>
<evidence type="ECO:0000313" key="14">
    <source>
        <dbReference type="Proteomes" id="UP000283474"/>
    </source>
</evidence>
<feature type="binding site" evidence="12">
    <location>
        <position position="80"/>
    </location>
    <ligand>
        <name>Na(+)</name>
        <dbReference type="ChEBI" id="CHEBI:29101"/>
        <note>structural</note>
    </ligand>
</feature>
<dbReference type="RefSeq" id="WP_128354802.1">
    <property type="nucleotide sequence ID" value="NZ_CP022987.1"/>
</dbReference>
<dbReference type="KEGG" id="pus:CKA81_07850"/>
<keyword evidence="12" id="KW-0479">Metal-binding</keyword>
<gene>
    <name evidence="12" type="primary">fluC</name>
    <name evidence="12" type="synonym">crcB</name>
    <name evidence="13" type="ORF">CKA81_07850</name>
</gene>
<dbReference type="AlphaFoldDB" id="A0A410GBS2"/>
<comment type="activity regulation">
    <text evidence="12">Na(+) is not transported, but it plays an essential structural role and its presence is essential for fluoride channel function.</text>
</comment>
<keyword evidence="14" id="KW-1185">Reference proteome</keyword>
<feature type="transmembrane region" description="Helical" evidence="12">
    <location>
        <begin position="40"/>
        <end position="59"/>
    </location>
</feature>
<keyword evidence="9 12" id="KW-0407">Ion channel</keyword>
<keyword evidence="7 12" id="KW-0406">Ion transport</keyword>
<keyword evidence="4 12" id="KW-0812">Transmembrane</keyword>
<evidence type="ECO:0000256" key="1">
    <source>
        <dbReference type="ARBA" id="ARBA00004651"/>
    </source>
</evidence>
<evidence type="ECO:0000313" key="13">
    <source>
        <dbReference type="EMBL" id="QAA93756.1"/>
    </source>
</evidence>
<protein>
    <recommendedName>
        <fullName evidence="12">Fluoride-specific ion channel FluC</fullName>
    </recommendedName>
</protein>
<dbReference type="GO" id="GO:0140114">
    <property type="term" value="P:cellular detoxification of fluoride"/>
    <property type="evidence" value="ECO:0007669"/>
    <property type="project" value="UniProtKB-UniRule"/>
</dbReference>
<keyword evidence="6 12" id="KW-0915">Sodium</keyword>
<name>A0A410GBS2_9BURK</name>
<dbReference type="NCBIfam" id="NF010792">
    <property type="entry name" value="PRK14196.1"/>
    <property type="match status" value="1"/>
</dbReference>
<dbReference type="GO" id="GO:0046872">
    <property type="term" value="F:metal ion binding"/>
    <property type="evidence" value="ECO:0007669"/>
    <property type="project" value="UniProtKB-KW"/>
</dbReference>
<keyword evidence="3" id="KW-0997">Cell inner membrane</keyword>
<dbReference type="PANTHER" id="PTHR28259:SF1">
    <property type="entry name" value="FLUORIDE EXPORT PROTEIN 1-RELATED"/>
    <property type="match status" value="1"/>
</dbReference>
<dbReference type="OrthoDB" id="9806299at2"/>
<evidence type="ECO:0000256" key="10">
    <source>
        <dbReference type="ARBA" id="ARBA00035120"/>
    </source>
</evidence>
<comment type="catalytic activity">
    <reaction evidence="11">
        <text>fluoride(in) = fluoride(out)</text>
        <dbReference type="Rhea" id="RHEA:76159"/>
        <dbReference type="ChEBI" id="CHEBI:17051"/>
    </reaction>
    <physiologicalReaction direction="left-to-right" evidence="11">
        <dbReference type="Rhea" id="RHEA:76160"/>
    </physiologicalReaction>
</comment>